<dbReference type="Proteomes" id="UP000576082">
    <property type="component" value="Unassembled WGS sequence"/>
</dbReference>
<accession>A0A7X9XAF5</accession>
<keyword evidence="2" id="KW-1185">Reference proteome</keyword>
<evidence type="ECO:0000313" key="2">
    <source>
        <dbReference type="Proteomes" id="UP000576082"/>
    </source>
</evidence>
<reference evidence="1 2" key="1">
    <citation type="submission" date="2020-04" db="EMBL/GenBank/DDBJ databases">
        <title>Flammeovirga sp. SR4, a novel species isolated from seawater.</title>
        <authorList>
            <person name="Wang X."/>
        </authorList>
    </citation>
    <scope>NUCLEOTIDE SEQUENCE [LARGE SCALE GENOMIC DNA]</scope>
    <source>
        <strain evidence="1 2">ATCC 23126</strain>
    </source>
</reference>
<evidence type="ECO:0000313" key="1">
    <source>
        <dbReference type="EMBL" id="NME69642.1"/>
    </source>
</evidence>
<protein>
    <submittedName>
        <fullName evidence="1">Uncharacterized protein</fullName>
    </submittedName>
</protein>
<sequence>MSTLTPNSKRKLVVICLVTLFTMSTAIILDQKVEKLNLEKDSMVVNGIMNQHHLRWHYNH</sequence>
<name>A0A7X9XAF5_9BACT</name>
<proteinExistence type="predicted"/>
<dbReference type="RefSeq" id="WP_169657907.1">
    <property type="nucleotide sequence ID" value="NZ_JABANE010000045.1"/>
</dbReference>
<comment type="caution">
    <text evidence="1">The sequence shown here is derived from an EMBL/GenBank/DDBJ whole genome shotgun (WGS) entry which is preliminary data.</text>
</comment>
<dbReference type="AlphaFoldDB" id="A0A7X9XAF5"/>
<dbReference type="EMBL" id="JABANE010000045">
    <property type="protein sequence ID" value="NME69642.1"/>
    <property type="molecule type" value="Genomic_DNA"/>
</dbReference>
<gene>
    <name evidence="1" type="ORF">HHU12_16810</name>
</gene>
<organism evidence="1 2">
    <name type="scientific">Flammeovirga aprica JL-4</name>
    <dbReference type="NCBI Taxonomy" id="694437"/>
    <lineage>
        <taxon>Bacteria</taxon>
        <taxon>Pseudomonadati</taxon>
        <taxon>Bacteroidota</taxon>
        <taxon>Cytophagia</taxon>
        <taxon>Cytophagales</taxon>
        <taxon>Flammeovirgaceae</taxon>
        <taxon>Flammeovirga</taxon>
    </lineage>
</organism>